<evidence type="ECO:0000313" key="4">
    <source>
        <dbReference type="EMBL" id="KAL2039002.1"/>
    </source>
</evidence>
<feature type="repeat" description="PPR" evidence="2">
    <location>
        <begin position="781"/>
        <end position="815"/>
    </location>
</feature>
<feature type="region of interest" description="Disordered" evidence="3">
    <location>
        <begin position="93"/>
        <end position="124"/>
    </location>
</feature>
<dbReference type="Pfam" id="PF13812">
    <property type="entry name" value="PPR_3"/>
    <property type="match status" value="1"/>
</dbReference>
<dbReference type="PROSITE" id="PS51375">
    <property type="entry name" value="PPR"/>
    <property type="match status" value="2"/>
</dbReference>
<dbReference type="Gene3D" id="1.25.40.10">
    <property type="entry name" value="Tetratricopeptide repeat domain"/>
    <property type="match status" value="3"/>
</dbReference>
<feature type="region of interest" description="Disordered" evidence="3">
    <location>
        <begin position="557"/>
        <end position="581"/>
    </location>
</feature>
<keyword evidence="1" id="KW-0677">Repeat</keyword>
<gene>
    <name evidence="4" type="ORF">N7G274_008342</name>
</gene>
<keyword evidence="5" id="KW-1185">Reference proteome</keyword>
<feature type="repeat" description="PPR" evidence="2">
    <location>
        <begin position="487"/>
        <end position="521"/>
    </location>
</feature>
<evidence type="ECO:0000256" key="3">
    <source>
        <dbReference type="SAM" id="MobiDB-lite"/>
    </source>
</evidence>
<proteinExistence type="predicted"/>
<dbReference type="EMBL" id="JBEFKJ010000028">
    <property type="protein sequence ID" value="KAL2039002.1"/>
    <property type="molecule type" value="Genomic_DNA"/>
</dbReference>
<dbReference type="InterPro" id="IPR011990">
    <property type="entry name" value="TPR-like_helical_dom_sf"/>
</dbReference>
<organism evidence="4 5">
    <name type="scientific">Stereocaulon virgatum</name>
    <dbReference type="NCBI Taxonomy" id="373712"/>
    <lineage>
        <taxon>Eukaryota</taxon>
        <taxon>Fungi</taxon>
        <taxon>Dikarya</taxon>
        <taxon>Ascomycota</taxon>
        <taxon>Pezizomycotina</taxon>
        <taxon>Lecanoromycetes</taxon>
        <taxon>OSLEUM clade</taxon>
        <taxon>Lecanoromycetidae</taxon>
        <taxon>Lecanorales</taxon>
        <taxon>Lecanorineae</taxon>
        <taxon>Stereocaulaceae</taxon>
        <taxon>Stereocaulon</taxon>
    </lineage>
</organism>
<comment type="caution">
    <text evidence="4">The sequence shown here is derived from an EMBL/GenBank/DDBJ whole genome shotgun (WGS) entry which is preliminary data.</text>
</comment>
<dbReference type="NCBIfam" id="TIGR00756">
    <property type="entry name" value="PPR"/>
    <property type="match status" value="1"/>
</dbReference>
<evidence type="ECO:0000256" key="2">
    <source>
        <dbReference type="PROSITE-ProRule" id="PRU00708"/>
    </source>
</evidence>
<name>A0ABR4A3N9_9LECA</name>
<sequence>MSTSFICLRCSRQLLRPYARVRNSSFVSLGKLVSNNDNEEQAADETASVCDEPVKVQRQWPKKRLSFAKQYQERRKPSGVDKVLETLFSSNRLQEEAPQRSRYSRTPKEQQIDGENRVEPTSYEKSVDHRLQELRMQLQEGTLSTEDIWTSCQELLNQKLWKPSREGQSNGEDAIKVYLVFRDILLAICSKQRLTIDDVITTPADVIRIYKQHGVMRYWWHKVLWAQIAQILRLKYQNKDETSNEGAPIKIQTVLRELLDVWNLFLQRYDAIPSSMSVHRNVPEPSLNASKTPWLSPNITSRFLRLVPKHPPGAHARLISPAALLTLDLMESEDVYTAPALSQFFKRLREGGRMDRRFAIRCLAEADVPSDMIDQALANWGHLPAEAVTRVAIRRQQQGLPQLDMLDWNVRSLSKRLTEIDHAYEREDAEEVIKLWQSFQNYLKTHEDAEVGERVFSRLIRVFFALRRQDQALEVWNVMISTGRTPMLIHWNAMLAGCVADRDTQSMQDIWSNMLRSGVKPDNRAWTTYIHGLIKCNRVQEGFVALEELGRTWKAAAAAGPPSANDEQGEQTEESKKDRYGPDMEPVHAALTALVTIQRFDLTQSVIRWAKSHSLRLQTYTFNILLRPIVRTGTQAQVESHLAQMQAHACAPDVVTFTIILNGLTSNPDSHFHFLTPTEQENTISTFLADMEAQNITPSAKTYSTLLDGLTGKTNPGKEKTVNVPAARMILAHMAARNIPPSPHIYTILVTHYFSTQPPDYPAINSLLENIRGSNTWPALDSIFYDRMIEGYVYNGEIEKALSWLRRVPEEGKTPGFIALYQVLRSLAEREEWELAAELVRNAEDAGPKGLFRHGVGSWRGKSSFWGLVDELRERGVVDGPVSTEAEGKVR</sequence>
<dbReference type="InterPro" id="IPR002885">
    <property type="entry name" value="PPR_rpt"/>
</dbReference>
<dbReference type="Pfam" id="PF01535">
    <property type="entry name" value="PPR"/>
    <property type="match status" value="2"/>
</dbReference>
<accession>A0ABR4A3N9</accession>
<evidence type="ECO:0000256" key="1">
    <source>
        <dbReference type="ARBA" id="ARBA00022737"/>
    </source>
</evidence>
<protein>
    <recommendedName>
        <fullName evidence="6">Pentatricopeptide repeat-containing protein</fullName>
    </recommendedName>
</protein>
<evidence type="ECO:0000313" key="5">
    <source>
        <dbReference type="Proteomes" id="UP001590950"/>
    </source>
</evidence>
<feature type="compositionally biased region" description="Basic and acidic residues" evidence="3">
    <location>
        <begin position="106"/>
        <end position="118"/>
    </location>
</feature>
<evidence type="ECO:0008006" key="6">
    <source>
        <dbReference type="Google" id="ProtNLM"/>
    </source>
</evidence>
<dbReference type="PANTHER" id="PTHR47932">
    <property type="entry name" value="ATPASE EXPRESSION PROTEIN 3"/>
    <property type="match status" value="1"/>
</dbReference>
<dbReference type="Proteomes" id="UP001590950">
    <property type="component" value="Unassembled WGS sequence"/>
</dbReference>
<dbReference type="PANTHER" id="PTHR47932:SF44">
    <property type="entry name" value="MIOREX COMPLEX COMPONENT 1"/>
    <property type="match status" value="1"/>
</dbReference>
<reference evidence="4 5" key="1">
    <citation type="submission" date="2024-09" db="EMBL/GenBank/DDBJ databases">
        <title>Rethinking Asexuality: The Enigmatic Case of Functional Sexual Genes in Lepraria (Stereocaulaceae).</title>
        <authorList>
            <person name="Doellman M."/>
            <person name="Sun Y."/>
            <person name="Barcenas-Pena A."/>
            <person name="Lumbsch H.T."/>
            <person name="Grewe F."/>
        </authorList>
    </citation>
    <scope>NUCLEOTIDE SEQUENCE [LARGE SCALE GENOMIC DNA]</scope>
    <source>
        <strain evidence="4 5">Mercado 3170</strain>
    </source>
</reference>